<sequence>MNFLILTNQYPKKTNLYRNGFVHQRVKAYSKNGHNTVIWVMNDQKDKEVYYFDGVMVIEGNPKEFNRYMKEEKIDRILIHFLLENMVDALLNIDINIPVLVWVHGYEALKWNHRLFNPWNLSAWRGLKIKENYNQLKAFKRFNEQNKLKHVSYIFVSNWMKEIAEKDINTKFKNNYIIPNYINTELFNYEHKNEEQRKKILLIRPFHNRKYANDIAAKAIIELSKFPEFKDLEFSIYGEGKYFKKDTEQLKRFQNVKINNRFLKQEEIADMHKKFGVFLCPTRQDAQGVSMCEAMASGLVPITSNNTAIPEFVDQNRAGFLTKGPKDIANAILSLYHDPVGFKEMSKKASDRINEICSYEVTIEKELDKIINLK</sequence>
<accession>A0A1Y5Z1H5</accession>
<protein>
    <submittedName>
        <fullName evidence="1">Glycosyl transferases group 1</fullName>
    </submittedName>
</protein>
<proteinExistence type="predicted"/>
<dbReference type="CDD" id="cd03801">
    <property type="entry name" value="GT4_PimA-like"/>
    <property type="match status" value="1"/>
</dbReference>
<dbReference type="Pfam" id="PF13692">
    <property type="entry name" value="Glyco_trans_1_4"/>
    <property type="match status" value="1"/>
</dbReference>
<dbReference type="AlphaFoldDB" id="A0A1Y5Z1H5"/>
<dbReference type="RefSeq" id="WP_074567740.1">
    <property type="nucleotide sequence ID" value="NZ_CP093424.1"/>
</dbReference>
<evidence type="ECO:0000313" key="1">
    <source>
        <dbReference type="EMBL" id="SMD73526.1"/>
    </source>
</evidence>
<keyword evidence="1" id="KW-0808">Transferase</keyword>
<organism evidence="1 2">
    <name type="scientific">Bacillus pacificus</name>
    <dbReference type="NCBI Taxonomy" id="2026187"/>
    <lineage>
        <taxon>Bacteria</taxon>
        <taxon>Bacillati</taxon>
        <taxon>Bacillota</taxon>
        <taxon>Bacilli</taxon>
        <taxon>Bacillales</taxon>
        <taxon>Bacillaceae</taxon>
        <taxon>Bacillus</taxon>
        <taxon>Bacillus cereus group</taxon>
    </lineage>
</organism>
<dbReference type="Proteomes" id="UP000194499">
    <property type="component" value="Unassembled WGS sequence"/>
</dbReference>
<dbReference type="EMBL" id="FWZB01000023">
    <property type="protein sequence ID" value="SMD73526.1"/>
    <property type="molecule type" value="Genomic_DNA"/>
</dbReference>
<gene>
    <name evidence="1" type="ORF">BACERE00191_00865</name>
</gene>
<reference evidence="2" key="1">
    <citation type="submission" date="2017-04" db="EMBL/GenBank/DDBJ databases">
        <authorList>
            <person name="Criscuolo A."/>
        </authorList>
    </citation>
    <scope>NUCLEOTIDE SEQUENCE [LARGE SCALE GENOMIC DNA]</scope>
</reference>
<dbReference type="GO" id="GO:0016740">
    <property type="term" value="F:transferase activity"/>
    <property type="evidence" value="ECO:0007669"/>
    <property type="project" value="UniProtKB-KW"/>
</dbReference>
<evidence type="ECO:0000313" key="2">
    <source>
        <dbReference type="Proteomes" id="UP000194499"/>
    </source>
</evidence>
<name>A0A1Y5Z1H5_9BACI</name>
<dbReference type="Gene3D" id="3.40.50.2000">
    <property type="entry name" value="Glycogen Phosphorylase B"/>
    <property type="match status" value="2"/>
</dbReference>
<accession>A0A3P1BKB1</accession>
<dbReference type="PANTHER" id="PTHR12526">
    <property type="entry name" value="GLYCOSYLTRANSFERASE"/>
    <property type="match status" value="1"/>
</dbReference>
<dbReference type="SUPFAM" id="SSF53756">
    <property type="entry name" value="UDP-Glycosyltransferase/glycogen phosphorylase"/>
    <property type="match status" value="1"/>
</dbReference>